<evidence type="ECO:0000256" key="3">
    <source>
        <dbReference type="ARBA" id="ARBA00023159"/>
    </source>
</evidence>
<evidence type="ECO:0000313" key="6">
    <source>
        <dbReference type="EMBL" id="AUN95214.1"/>
    </source>
</evidence>
<sequence>MSTAIKILQGAFGRVALLCMDKHLVAHAHHHCHLLIKLSGADTRFIVRERVQPLTDRNAVVVNAWEPHAYAHHDEAGMPSVLLAMYIEPAWLADIQRALAVSSHPHFFPQSCVAMSDHARQLADRLAADMLLPEGIEPQQLEERLFDLIIAIIDRNSEWRNFGALLRSMPACSMDARIRRAIVMMRDNVGVGQDMDRLAAECGLSRAHFFALFRRCTRLTPAVYANVLRMEAAIHELSGSVNSIADIGYDVGFSAPGHFTRFFRDQLGITPSEYRRVVSIVEERAALAE</sequence>
<dbReference type="InterPro" id="IPR018060">
    <property type="entry name" value="HTH_AraC"/>
</dbReference>
<dbReference type="Pfam" id="PF12833">
    <property type="entry name" value="HTH_18"/>
    <property type="match status" value="1"/>
</dbReference>
<dbReference type="Gene3D" id="1.10.10.60">
    <property type="entry name" value="Homeodomain-like"/>
    <property type="match status" value="2"/>
</dbReference>
<dbReference type="RefSeq" id="WP_102247280.1">
    <property type="nucleotide sequence ID" value="NZ_CP025682.1"/>
</dbReference>
<evidence type="ECO:0000259" key="5">
    <source>
        <dbReference type="PROSITE" id="PS01124"/>
    </source>
</evidence>
<dbReference type="GO" id="GO:0043565">
    <property type="term" value="F:sequence-specific DNA binding"/>
    <property type="evidence" value="ECO:0007669"/>
    <property type="project" value="InterPro"/>
</dbReference>
<dbReference type="Proteomes" id="UP000242205">
    <property type="component" value="Chromosome"/>
</dbReference>
<accession>A0A2I6S7I8</accession>
<evidence type="ECO:0000313" key="7">
    <source>
        <dbReference type="Proteomes" id="UP000242205"/>
    </source>
</evidence>
<reference evidence="6 7" key="1">
    <citation type="submission" date="2018-01" db="EMBL/GenBank/DDBJ databases">
        <authorList>
            <person name="Fu G.-Y."/>
        </authorList>
    </citation>
    <scope>NUCLEOTIDE SEQUENCE [LARGE SCALE GENOMIC DNA]</scope>
    <source>
        <strain evidence="6 7">SY39</strain>
    </source>
</reference>
<evidence type="ECO:0000256" key="2">
    <source>
        <dbReference type="ARBA" id="ARBA00023125"/>
    </source>
</evidence>
<gene>
    <name evidence="6" type="ORF">C0099_09900</name>
</gene>
<dbReference type="SUPFAM" id="SSF46689">
    <property type="entry name" value="Homeodomain-like"/>
    <property type="match status" value="2"/>
</dbReference>
<name>A0A2I6S7I8_9RHOO</name>
<dbReference type="Pfam" id="PF02311">
    <property type="entry name" value="AraC_binding"/>
    <property type="match status" value="1"/>
</dbReference>
<protein>
    <submittedName>
        <fullName evidence="6">AraC family transcriptional regulator</fullName>
    </submittedName>
</protein>
<dbReference type="PANTHER" id="PTHR46796:SF2">
    <property type="entry name" value="TRANSCRIPTIONAL REGULATORY PROTEIN"/>
    <property type="match status" value="1"/>
</dbReference>
<dbReference type="InterPro" id="IPR009057">
    <property type="entry name" value="Homeodomain-like_sf"/>
</dbReference>
<dbReference type="InterPro" id="IPR020449">
    <property type="entry name" value="Tscrpt_reg_AraC-type_HTH"/>
</dbReference>
<dbReference type="InterPro" id="IPR018062">
    <property type="entry name" value="HTH_AraC-typ_CS"/>
</dbReference>
<dbReference type="AlphaFoldDB" id="A0A2I6S7I8"/>
<proteinExistence type="predicted"/>
<dbReference type="InterPro" id="IPR050204">
    <property type="entry name" value="AraC_XylS_family_regulators"/>
</dbReference>
<evidence type="ECO:0000256" key="4">
    <source>
        <dbReference type="ARBA" id="ARBA00023163"/>
    </source>
</evidence>
<keyword evidence="2" id="KW-0238">DNA-binding</keyword>
<dbReference type="PROSITE" id="PS01124">
    <property type="entry name" value="HTH_ARAC_FAMILY_2"/>
    <property type="match status" value="1"/>
</dbReference>
<keyword evidence="4" id="KW-0804">Transcription</keyword>
<dbReference type="OrthoDB" id="9178898at2"/>
<dbReference type="InterPro" id="IPR003313">
    <property type="entry name" value="AraC-bd"/>
</dbReference>
<dbReference type="KEGG" id="atw:C0099_09900"/>
<dbReference type="PRINTS" id="PR00032">
    <property type="entry name" value="HTHARAC"/>
</dbReference>
<organism evidence="6 7">
    <name type="scientific">Pseudazoarcus pumilus</name>
    <dbReference type="NCBI Taxonomy" id="2067960"/>
    <lineage>
        <taxon>Bacteria</taxon>
        <taxon>Pseudomonadati</taxon>
        <taxon>Pseudomonadota</taxon>
        <taxon>Betaproteobacteria</taxon>
        <taxon>Rhodocyclales</taxon>
        <taxon>Zoogloeaceae</taxon>
        <taxon>Pseudazoarcus</taxon>
    </lineage>
</organism>
<dbReference type="PROSITE" id="PS00041">
    <property type="entry name" value="HTH_ARAC_FAMILY_1"/>
    <property type="match status" value="1"/>
</dbReference>
<dbReference type="EMBL" id="CP025682">
    <property type="protein sequence ID" value="AUN95214.1"/>
    <property type="molecule type" value="Genomic_DNA"/>
</dbReference>
<keyword evidence="3" id="KW-0010">Activator</keyword>
<feature type="domain" description="HTH araC/xylS-type" evidence="5">
    <location>
        <begin position="179"/>
        <end position="277"/>
    </location>
</feature>
<evidence type="ECO:0000256" key="1">
    <source>
        <dbReference type="ARBA" id="ARBA00023015"/>
    </source>
</evidence>
<dbReference type="PANTHER" id="PTHR46796">
    <property type="entry name" value="HTH-TYPE TRANSCRIPTIONAL ACTIVATOR RHAS-RELATED"/>
    <property type="match status" value="1"/>
</dbReference>
<dbReference type="GO" id="GO:0003700">
    <property type="term" value="F:DNA-binding transcription factor activity"/>
    <property type="evidence" value="ECO:0007669"/>
    <property type="project" value="InterPro"/>
</dbReference>
<keyword evidence="7" id="KW-1185">Reference proteome</keyword>
<dbReference type="SMART" id="SM00342">
    <property type="entry name" value="HTH_ARAC"/>
    <property type="match status" value="1"/>
</dbReference>
<keyword evidence="1" id="KW-0805">Transcription regulation</keyword>